<evidence type="ECO:0000313" key="4">
    <source>
        <dbReference type="EMBL" id="KAK4733907.1"/>
    </source>
</evidence>
<dbReference type="Gene3D" id="4.10.60.10">
    <property type="entry name" value="Zinc finger, CCHC-type"/>
    <property type="match status" value="1"/>
</dbReference>
<dbReference type="GO" id="GO:0003676">
    <property type="term" value="F:nucleic acid binding"/>
    <property type="evidence" value="ECO:0007669"/>
    <property type="project" value="InterPro"/>
</dbReference>
<reference evidence="4 5" key="1">
    <citation type="submission" date="2023-10" db="EMBL/GenBank/DDBJ databases">
        <title>Genome-Wide Identification Analysis in wild type Solanum Pinnatisectum Reveals Some Genes Defensing Phytophthora Infestans.</title>
        <authorList>
            <person name="Sun C."/>
        </authorList>
    </citation>
    <scope>NUCLEOTIDE SEQUENCE [LARGE SCALE GENOMIC DNA]</scope>
    <source>
        <strain evidence="4">LQN</strain>
        <tissue evidence="4">Leaf</tissue>
    </source>
</reference>
<feature type="region of interest" description="Disordered" evidence="2">
    <location>
        <begin position="101"/>
        <end position="161"/>
    </location>
</feature>
<name>A0AAV9M934_9SOLN</name>
<dbReference type="Proteomes" id="UP001311915">
    <property type="component" value="Unassembled WGS sequence"/>
</dbReference>
<organism evidence="4 5">
    <name type="scientific">Solanum pinnatisectum</name>
    <name type="common">tansyleaf nightshade</name>
    <dbReference type="NCBI Taxonomy" id="50273"/>
    <lineage>
        <taxon>Eukaryota</taxon>
        <taxon>Viridiplantae</taxon>
        <taxon>Streptophyta</taxon>
        <taxon>Embryophyta</taxon>
        <taxon>Tracheophyta</taxon>
        <taxon>Spermatophyta</taxon>
        <taxon>Magnoliopsida</taxon>
        <taxon>eudicotyledons</taxon>
        <taxon>Gunneridae</taxon>
        <taxon>Pentapetalae</taxon>
        <taxon>asterids</taxon>
        <taxon>lamiids</taxon>
        <taxon>Solanales</taxon>
        <taxon>Solanaceae</taxon>
        <taxon>Solanoideae</taxon>
        <taxon>Solaneae</taxon>
        <taxon>Solanum</taxon>
    </lineage>
</organism>
<evidence type="ECO:0000256" key="2">
    <source>
        <dbReference type="SAM" id="MobiDB-lite"/>
    </source>
</evidence>
<dbReference type="GO" id="GO:0008270">
    <property type="term" value="F:zinc ion binding"/>
    <property type="evidence" value="ECO:0007669"/>
    <property type="project" value="UniProtKB-KW"/>
</dbReference>
<protein>
    <recommendedName>
        <fullName evidence="3">CCHC-type domain-containing protein</fullName>
    </recommendedName>
</protein>
<keyword evidence="1" id="KW-0862">Zinc</keyword>
<proteinExistence type="predicted"/>
<dbReference type="AlphaFoldDB" id="A0AAV9M934"/>
<dbReference type="PROSITE" id="PS50158">
    <property type="entry name" value="ZF_CCHC"/>
    <property type="match status" value="1"/>
</dbReference>
<dbReference type="InterPro" id="IPR001878">
    <property type="entry name" value="Znf_CCHC"/>
</dbReference>
<evidence type="ECO:0000313" key="5">
    <source>
        <dbReference type="Proteomes" id="UP001311915"/>
    </source>
</evidence>
<dbReference type="PANTHER" id="PTHR34482:SF57">
    <property type="entry name" value="RETROTRANSPOSON GAG DOMAIN-CONTAINING PROTEIN"/>
    <property type="match status" value="1"/>
</dbReference>
<feature type="region of interest" description="Disordered" evidence="2">
    <location>
        <begin position="201"/>
        <end position="232"/>
    </location>
</feature>
<comment type="caution">
    <text evidence="4">The sequence shown here is derived from an EMBL/GenBank/DDBJ whole genome shotgun (WGS) entry which is preliminary data.</text>
</comment>
<evidence type="ECO:0000256" key="1">
    <source>
        <dbReference type="PROSITE-ProRule" id="PRU00047"/>
    </source>
</evidence>
<keyword evidence="5" id="KW-1185">Reference proteome</keyword>
<dbReference type="EMBL" id="JAWPEI010000002">
    <property type="protein sequence ID" value="KAK4733907.1"/>
    <property type="molecule type" value="Genomic_DNA"/>
</dbReference>
<sequence>MTNVVIGSALQILTQAMTTQANRDVEPHVNPNVNTMASRLRDFTRMNPHMFFGSKVGEDPQEFVEEVYKIINVMGVTSIEKVELAAYQWKDMAQVWKKNREVKRARSDNGNSSKGKFEGQGRPRFKRRFSNQGSSSAPRVNKDRVSNPNPQGGNNGGSTMERPTCAKCGKKHDGKCLAGMGVCYGCGKSDHQLKNCPTLAAKGREDKQTPPSGSNFDAPKKNHLYALQSRGD</sequence>
<accession>A0AAV9M934</accession>
<gene>
    <name evidence="4" type="ORF">R3W88_008168</name>
</gene>
<keyword evidence="1" id="KW-0479">Metal-binding</keyword>
<dbReference type="PANTHER" id="PTHR34482">
    <property type="entry name" value="DNA DAMAGE-INDUCIBLE PROTEIN 1-LIKE"/>
    <property type="match status" value="1"/>
</dbReference>
<evidence type="ECO:0000259" key="3">
    <source>
        <dbReference type="PROSITE" id="PS50158"/>
    </source>
</evidence>
<feature type="domain" description="CCHC-type" evidence="3">
    <location>
        <begin position="183"/>
        <end position="197"/>
    </location>
</feature>
<keyword evidence="1" id="KW-0863">Zinc-finger</keyword>